<dbReference type="InterPro" id="IPR027417">
    <property type="entry name" value="P-loop_NTPase"/>
</dbReference>
<dbReference type="EMBL" id="LLXZ01000218">
    <property type="protein sequence ID" value="KRQ94272.1"/>
    <property type="molecule type" value="Genomic_DNA"/>
</dbReference>
<dbReference type="STRING" id="280332.CQ12_18010"/>
<protein>
    <recommendedName>
        <fullName evidence="1">AAA+ ATPase domain-containing protein</fullName>
    </recommendedName>
</protein>
<sequence>MTSQRLIVLAGLPGSGKSTLAEALSRHFSLPLFSVDPIEAAMWRGGLSRDHTGIAAYAVAQALAEEHLRLGQSVVIDAVNPVEAPRAAWRNLGTKYRADLKIIECVCIDQATHRRRIEARVRGIEGMAEITWERVEKRRAEYEAWTDSRLTLDTSAHPPERLLAEAIGYLT</sequence>
<accession>A0A0R3KFA6</accession>
<dbReference type="Gene3D" id="3.40.50.300">
    <property type="entry name" value="P-loop containing nucleotide triphosphate hydrolases"/>
    <property type="match status" value="1"/>
</dbReference>
<comment type="caution">
    <text evidence="2">The sequence shown here is derived from an EMBL/GenBank/DDBJ whole genome shotgun (WGS) entry which is preliminary data.</text>
</comment>
<reference evidence="2 3" key="1">
    <citation type="submission" date="2014-03" db="EMBL/GenBank/DDBJ databases">
        <title>Bradyrhizobium valentinum sp. nov., isolated from effective nodules of Lupinus mariae-josephae, a lupine endemic of basic-lime soils in Eastern Spain.</title>
        <authorList>
            <person name="Duran D."/>
            <person name="Rey L."/>
            <person name="Navarro A."/>
            <person name="Busquets A."/>
            <person name="Imperial J."/>
            <person name="Ruiz-Argueso T."/>
        </authorList>
    </citation>
    <scope>NUCLEOTIDE SEQUENCE [LARGE SCALE GENOMIC DNA]</scope>
    <source>
        <strain evidence="2 3">PAC68</strain>
    </source>
</reference>
<proteinExistence type="predicted"/>
<name>A0A0R3KFA6_9BRAD</name>
<dbReference type="PANTHER" id="PTHR37807:SF3">
    <property type="entry name" value="OS07G0160300 PROTEIN"/>
    <property type="match status" value="1"/>
</dbReference>
<dbReference type="Pfam" id="PF13671">
    <property type="entry name" value="AAA_33"/>
    <property type="match status" value="1"/>
</dbReference>
<evidence type="ECO:0000259" key="1">
    <source>
        <dbReference type="SMART" id="SM00382"/>
    </source>
</evidence>
<evidence type="ECO:0000313" key="2">
    <source>
        <dbReference type="EMBL" id="KRQ94272.1"/>
    </source>
</evidence>
<dbReference type="RefSeq" id="WP_057840407.1">
    <property type="nucleotide sequence ID" value="NZ_LLXZ01000218.1"/>
</dbReference>
<dbReference type="SUPFAM" id="SSF52540">
    <property type="entry name" value="P-loop containing nucleoside triphosphate hydrolases"/>
    <property type="match status" value="1"/>
</dbReference>
<dbReference type="Proteomes" id="UP000050863">
    <property type="component" value="Unassembled WGS sequence"/>
</dbReference>
<organism evidence="2 3">
    <name type="scientific">Bradyrhizobium jicamae</name>
    <dbReference type="NCBI Taxonomy" id="280332"/>
    <lineage>
        <taxon>Bacteria</taxon>
        <taxon>Pseudomonadati</taxon>
        <taxon>Pseudomonadota</taxon>
        <taxon>Alphaproteobacteria</taxon>
        <taxon>Hyphomicrobiales</taxon>
        <taxon>Nitrobacteraceae</taxon>
        <taxon>Bradyrhizobium</taxon>
    </lineage>
</organism>
<evidence type="ECO:0000313" key="3">
    <source>
        <dbReference type="Proteomes" id="UP000050863"/>
    </source>
</evidence>
<dbReference type="PANTHER" id="PTHR37807">
    <property type="entry name" value="OS07G0160300 PROTEIN"/>
    <property type="match status" value="1"/>
</dbReference>
<dbReference type="AlphaFoldDB" id="A0A0R3KFA6"/>
<keyword evidence="3" id="KW-1185">Reference proteome</keyword>
<dbReference type="SMART" id="SM00382">
    <property type="entry name" value="AAA"/>
    <property type="match status" value="1"/>
</dbReference>
<dbReference type="InterPro" id="IPR003593">
    <property type="entry name" value="AAA+_ATPase"/>
</dbReference>
<gene>
    <name evidence="2" type="ORF">CQ12_18010</name>
</gene>
<feature type="domain" description="AAA+ ATPase" evidence="1">
    <location>
        <begin position="3"/>
        <end position="131"/>
    </location>
</feature>